<proteinExistence type="predicted"/>
<feature type="region of interest" description="Disordered" evidence="6">
    <location>
        <begin position="1"/>
        <end position="27"/>
    </location>
</feature>
<dbReference type="SUPFAM" id="SSF54236">
    <property type="entry name" value="Ubiquitin-like"/>
    <property type="match status" value="1"/>
</dbReference>
<dbReference type="InterPro" id="IPR037835">
    <property type="entry name" value="SNX27_RA"/>
</dbReference>
<dbReference type="Gene3D" id="3.10.20.90">
    <property type="entry name" value="Phosphatidylinositol 3-kinase Catalytic Subunit, Chain A, domain 1"/>
    <property type="match status" value="1"/>
</dbReference>
<dbReference type="InterPro" id="IPR029071">
    <property type="entry name" value="Ubiquitin-like_domsf"/>
</dbReference>
<evidence type="ECO:0000313" key="10">
    <source>
        <dbReference type="EnsemblMetazoa" id="AMIN002353-PA"/>
    </source>
</evidence>
<sequence>MEAKNGKSGPTTAISVASSGGGGGGGASVTAALKNGVKENPNGPRVVTIYKTETGFGFNVRGQVSEGGQLRSINGELYAPLQHVSAVLDNGAAEQAGIKKGDRILEVNHVNVEGATHKQVVDLIKSGGDTLTLTVISVTQQEAERLEPTEDPGGYSYIDYSEKRSLPISIPDYNIIHRGNERYVVFNIHMAGRQLCSRRYREFSNLHQQLKKEFSGFSFPKMPGKWPFQLNEQQLDARRRGLEQYLEKVCAVRVIAESDAVQEFLTDTVDDLAASPVDIKIMLPDHAVVTVSVRKSANAQLVWEQLVQRANLTSYTQQYFYLFEIVEYNFERKLQPHEIPHQLYVQNYSTASSTCLCVRRWLFSIEREISLPVGEQAAKFIFYQAVDEVNRSNIRADGRLYELKALQDSKKADEYLSLARTLPGYGDIVFPHCACDSRKEGHVVPAVGMKSFRLHACREDGSLEAQTVELQWATISRWESDEESMAFCFQYSRSDKPPRWVKVFTPYHAFLADCFDRIMEERAWDDTGDITMTLVCKFEIMVRRIVSSLDQIDSVNTNATMHKGATANGQHGASRQGYGKSGGPIEKENIPFVDSDHEDDRFASSPAPAAISSISTVDQENDTMTESQENLARAYVTRHQPSLAERRMREKLTVAIDNSSNEGDLAEEAKDKAMELKLVDERARALRRNSISLPSLNVNELETLRLTQQSRDGSVSVLDSDSDSLSGETTVTPETPNTPANFKPMLQFNDDSSSDEDDKRRSNGSVWES</sequence>
<feature type="domain" description="Ras-associating" evidence="9">
    <location>
        <begin position="275"/>
        <end position="363"/>
    </location>
</feature>
<dbReference type="AlphaFoldDB" id="A0A182VWA4"/>
<evidence type="ECO:0000313" key="11">
    <source>
        <dbReference type="Proteomes" id="UP000075920"/>
    </source>
</evidence>
<comment type="subcellular location">
    <subcellularLocation>
        <location evidence="2">Early endosome</location>
    </subcellularLocation>
    <subcellularLocation>
        <location evidence="1">Endomembrane system</location>
        <topology evidence="1">Peripheral membrane protein</topology>
    </subcellularLocation>
</comment>
<dbReference type="PANTHER" id="PTHR12431">
    <property type="entry name" value="SORTING NEXIN 17 AND 27"/>
    <property type="match status" value="1"/>
</dbReference>
<dbReference type="FunFam" id="1.20.80.60:FF:000003">
    <property type="entry name" value="Sorting nexin-27"/>
    <property type="match status" value="1"/>
</dbReference>
<dbReference type="Pfam" id="PF00788">
    <property type="entry name" value="RA"/>
    <property type="match status" value="1"/>
</dbReference>
<dbReference type="InterPro" id="IPR000159">
    <property type="entry name" value="RA_dom"/>
</dbReference>
<dbReference type="InterPro" id="IPR036034">
    <property type="entry name" value="PDZ_sf"/>
</dbReference>
<evidence type="ECO:0000256" key="4">
    <source>
        <dbReference type="ARBA" id="ARBA00023121"/>
    </source>
</evidence>
<dbReference type="PANTHER" id="PTHR12431:SF19">
    <property type="entry name" value="SORTING NEXIN-27"/>
    <property type="match status" value="1"/>
</dbReference>
<evidence type="ECO:0000256" key="5">
    <source>
        <dbReference type="ARBA" id="ARBA00023136"/>
    </source>
</evidence>
<feature type="compositionally biased region" description="Basic and acidic residues" evidence="6">
    <location>
        <begin position="585"/>
        <end position="602"/>
    </location>
</feature>
<dbReference type="VEuPathDB" id="VectorBase:AMIN002353"/>
<dbReference type="CDD" id="cd06886">
    <property type="entry name" value="PX_SNX27"/>
    <property type="match status" value="1"/>
</dbReference>
<dbReference type="Gene3D" id="2.30.42.10">
    <property type="match status" value="1"/>
</dbReference>
<organism evidence="10 11">
    <name type="scientific">Anopheles minimus</name>
    <dbReference type="NCBI Taxonomy" id="112268"/>
    <lineage>
        <taxon>Eukaryota</taxon>
        <taxon>Metazoa</taxon>
        <taxon>Ecdysozoa</taxon>
        <taxon>Arthropoda</taxon>
        <taxon>Hexapoda</taxon>
        <taxon>Insecta</taxon>
        <taxon>Pterygota</taxon>
        <taxon>Neoptera</taxon>
        <taxon>Endopterygota</taxon>
        <taxon>Diptera</taxon>
        <taxon>Nematocera</taxon>
        <taxon>Culicoidea</taxon>
        <taxon>Culicidae</taxon>
        <taxon>Anophelinae</taxon>
        <taxon>Anopheles</taxon>
    </lineage>
</organism>
<dbReference type="Proteomes" id="UP000075920">
    <property type="component" value="Unassembled WGS sequence"/>
</dbReference>
<feature type="region of interest" description="Disordered" evidence="6">
    <location>
        <begin position="710"/>
        <end position="769"/>
    </location>
</feature>
<reference evidence="10" key="2">
    <citation type="submission" date="2020-05" db="UniProtKB">
        <authorList>
            <consortium name="EnsemblMetazoa"/>
        </authorList>
    </citation>
    <scope>IDENTIFICATION</scope>
    <source>
        <strain evidence="10">MINIMUS1</strain>
    </source>
</reference>
<dbReference type="PROSITE" id="PS50200">
    <property type="entry name" value="RA"/>
    <property type="match status" value="1"/>
</dbReference>
<dbReference type="STRING" id="112268.A0A182VWA4"/>
<keyword evidence="5" id="KW-0472">Membrane</keyword>
<dbReference type="Gene3D" id="3.30.1520.10">
    <property type="entry name" value="Phox-like domain"/>
    <property type="match status" value="1"/>
</dbReference>
<dbReference type="GO" id="GO:0007165">
    <property type="term" value="P:signal transduction"/>
    <property type="evidence" value="ECO:0007669"/>
    <property type="project" value="InterPro"/>
</dbReference>
<dbReference type="SUPFAM" id="SSF50156">
    <property type="entry name" value="PDZ domain-like"/>
    <property type="match status" value="1"/>
</dbReference>
<dbReference type="SMART" id="SM00312">
    <property type="entry name" value="PX"/>
    <property type="match status" value="1"/>
</dbReference>
<dbReference type="GO" id="GO:0032266">
    <property type="term" value="F:phosphatidylinositol-3-phosphate binding"/>
    <property type="evidence" value="ECO:0007669"/>
    <property type="project" value="InterPro"/>
</dbReference>
<feature type="compositionally biased region" description="Low complexity" evidence="6">
    <location>
        <begin position="712"/>
        <end position="739"/>
    </location>
</feature>
<feature type="domain" description="PX" evidence="8">
    <location>
        <begin position="151"/>
        <end position="272"/>
    </location>
</feature>
<dbReference type="PROSITE" id="PS50195">
    <property type="entry name" value="PX"/>
    <property type="match status" value="1"/>
</dbReference>
<protein>
    <recommendedName>
        <fullName evidence="12">Sorting nexin-27</fullName>
    </recommendedName>
</protein>
<feature type="domain" description="PDZ" evidence="7">
    <location>
        <begin position="46"/>
        <end position="139"/>
    </location>
</feature>
<dbReference type="SUPFAM" id="SSF64268">
    <property type="entry name" value="PX domain"/>
    <property type="match status" value="1"/>
</dbReference>
<dbReference type="CDD" id="cd23070">
    <property type="entry name" value="PDZ_SNX27-like"/>
    <property type="match status" value="1"/>
</dbReference>
<evidence type="ECO:0000259" key="8">
    <source>
        <dbReference type="PROSITE" id="PS50195"/>
    </source>
</evidence>
<evidence type="ECO:0000256" key="3">
    <source>
        <dbReference type="ARBA" id="ARBA00022753"/>
    </source>
</evidence>
<dbReference type="PROSITE" id="PS50106">
    <property type="entry name" value="PDZ"/>
    <property type="match status" value="1"/>
</dbReference>
<dbReference type="Pfam" id="PF00787">
    <property type="entry name" value="PX"/>
    <property type="match status" value="1"/>
</dbReference>
<evidence type="ECO:0000259" key="9">
    <source>
        <dbReference type="PROSITE" id="PS50200"/>
    </source>
</evidence>
<dbReference type="GO" id="GO:0005769">
    <property type="term" value="C:early endosome"/>
    <property type="evidence" value="ECO:0007669"/>
    <property type="project" value="UniProtKB-SubCell"/>
</dbReference>
<dbReference type="GO" id="GO:0006886">
    <property type="term" value="P:intracellular protein transport"/>
    <property type="evidence" value="ECO:0007669"/>
    <property type="project" value="TreeGrafter"/>
</dbReference>
<dbReference type="SMART" id="SM00228">
    <property type="entry name" value="PDZ"/>
    <property type="match status" value="1"/>
</dbReference>
<dbReference type="InterPro" id="IPR037833">
    <property type="entry name" value="SNX27_PX"/>
</dbReference>
<feature type="region of interest" description="Disordered" evidence="6">
    <location>
        <begin position="562"/>
        <end position="605"/>
    </location>
</feature>
<dbReference type="Gene3D" id="1.20.80.60">
    <property type="match status" value="1"/>
</dbReference>
<dbReference type="GO" id="GO:0032456">
    <property type="term" value="P:endocytic recycling"/>
    <property type="evidence" value="ECO:0007669"/>
    <property type="project" value="TreeGrafter"/>
</dbReference>
<dbReference type="FunFam" id="3.10.20.90:FF:000210">
    <property type="entry name" value="Putative Sorting nexin-27"/>
    <property type="match status" value="1"/>
</dbReference>
<evidence type="ECO:0008006" key="12">
    <source>
        <dbReference type="Google" id="ProtNLM"/>
    </source>
</evidence>
<name>A0A182VWA4_9DIPT</name>
<evidence type="ECO:0000259" key="7">
    <source>
        <dbReference type="PROSITE" id="PS50106"/>
    </source>
</evidence>
<dbReference type="InterPro" id="IPR001478">
    <property type="entry name" value="PDZ"/>
</dbReference>
<dbReference type="CDD" id="cd13338">
    <property type="entry name" value="FERM-like_C_SNX27"/>
    <property type="match status" value="1"/>
</dbReference>
<dbReference type="InterPro" id="IPR037827">
    <property type="entry name" value="SNX27_FERM-like_dom"/>
</dbReference>
<accession>A0A182VWA4</accession>
<dbReference type="InterPro" id="IPR036871">
    <property type="entry name" value="PX_dom_sf"/>
</dbReference>
<evidence type="ECO:0000256" key="1">
    <source>
        <dbReference type="ARBA" id="ARBA00004184"/>
    </source>
</evidence>
<reference evidence="11" key="1">
    <citation type="submission" date="2013-03" db="EMBL/GenBank/DDBJ databases">
        <title>The Genome Sequence of Anopheles minimus MINIMUS1.</title>
        <authorList>
            <consortium name="The Broad Institute Genomics Platform"/>
            <person name="Neafsey D.E."/>
            <person name="Walton C."/>
            <person name="Walker B."/>
            <person name="Young S.K."/>
            <person name="Zeng Q."/>
            <person name="Gargeya S."/>
            <person name="Fitzgerald M."/>
            <person name="Haas B."/>
            <person name="Abouelleil A."/>
            <person name="Allen A.W."/>
            <person name="Alvarado L."/>
            <person name="Arachchi H.M."/>
            <person name="Berlin A.M."/>
            <person name="Chapman S.B."/>
            <person name="Gainer-Dewar J."/>
            <person name="Goldberg J."/>
            <person name="Griggs A."/>
            <person name="Gujja S."/>
            <person name="Hansen M."/>
            <person name="Howarth C."/>
            <person name="Imamovic A."/>
            <person name="Ireland A."/>
            <person name="Larimer J."/>
            <person name="McCowan C."/>
            <person name="Murphy C."/>
            <person name="Pearson M."/>
            <person name="Poon T.W."/>
            <person name="Priest M."/>
            <person name="Roberts A."/>
            <person name="Saif S."/>
            <person name="Shea T."/>
            <person name="Sisk P."/>
            <person name="Sykes S."/>
            <person name="Wortman J."/>
            <person name="Nusbaum C."/>
            <person name="Birren B."/>
        </authorList>
    </citation>
    <scope>NUCLEOTIDE SEQUENCE [LARGE SCALE GENOMIC DNA]</scope>
    <source>
        <strain evidence="11">MINIMUS1</strain>
    </source>
</reference>
<dbReference type="FunFam" id="2.30.42.10:FF:000061">
    <property type="entry name" value="sorting nexin-27 isoform X2"/>
    <property type="match status" value="1"/>
</dbReference>
<dbReference type="InterPro" id="IPR001683">
    <property type="entry name" value="PX_dom"/>
</dbReference>
<evidence type="ECO:0000256" key="6">
    <source>
        <dbReference type="SAM" id="MobiDB-lite"/>
    </source>
</evidence>
<keyword evidence="11" id="KW-1185">Reference proteome</keyword>
<keyword evidence="4" id="KW-0446">Lipid-binding</keyword>
<evidence type="ECO:0000256" key="2">
    <source>
        <dbReference type="ARBA" id="ARBA00004412"/>
    </source>
</evidence>
<dbReference type="Pfam" id="PF00595">
    <property type="entry name" value="PDZ"/>
    <property type="match status" value="1"/>
</dbReference>
<dbReference type="EnsemblMetazoa" id="AMIN002353-RA">
    <property type="protein sequence ID" value="AMIN002353-PA"/>
    <property type="gene ID" value="AMIN002353"/>
</dbReference>
<keyword evidence="3" id="KW-0967">Endosome</keyword>
<dbReference type="FunFam" id="3.30.1520.10:FF:000003">
    <property type="entry name" value="sorting nexin-27 isoform X2"/>
    <property type="match status" value="1"/>
</dbReference>
<dbReference type="CDD" id="cd01777">
    <property type="entry name" value="FERM_F1_SNX27"/>
    <property type="match status" value="1"/>
</dbReference>